<keyword evidence="2" id="KW-0812">Transmembrane</keyword>
<keyword evidence="3" id="KW-0735">Signal-anchor</keyword>
<reference evidence="8 9" key="1">
    <citation type="submission" date="2016-03" db="EMBL/GenBank/DDBJ databases">
        <title>Choanephora cucurbitarum.</title>
        <authorList>
            <person name="Min B."/>
            <person name="Park H."/>
            <person name="Park J.-H."/>
            <person name="Shin H.-D."/>
            <person name="Choi I.-G."/>
        </authorList>
    </citation>
    <scope>NUCLEOTIDE SEQUENCE [LARGE SCALE GENOMIC DNA]</scope>
    <source>
        <strain evidence="8 9">KUS-F28377</strain>
    </source>
</reference>
<dbReference type="PANTHER" id="PTHR12270">
    <property type="entry name" value="GLYCOSYLTRANSFERASE-RELATED"/>
    <property type="match status" value="1"/>
</dbReference>
<dbReference type="Proteomes" id="UP000093000">
    <property type="component" value="Unassembled WGS sequence"/>
</dbReference>
<evidence type="ECO:0000256" key="4">
    <source>
        <dbReference type="ARBA" id="ARBA00022989"/>
    </source>
</evidence>
<evidence type="ECO:0000256" key="6">
    <source>
        <dbReference type="ARBA" id="ARBA00023180"/>
    </source>
</evidence>
<organism evidence="8 9">
    <name type="scientific">Choanephora cucurbitarum</name>
    <dbReference type="NCBI Taxonomy" id="101091"/>
    <lineage>
        <taxon>Eukaryota</taxon>
        <taxon>Fungi</taxon>
        <taxon>Fungi incertae sedis</taxon>
        <taxon>Mucoromycota</taxon>
        <taxon>Mucoromycotina</taxon>
        <taxon>Mucoromycetes</taxon>
        <taxon>Mucorales</taxon>
        <taxon>Mucorineae</taxon>
        <taxon>Choanephoraceae</taxon>
        <taxon>Choanephoroideae</taxon>
        <taxon>Choanephora</taxon>
    </lineage>
</organism>
<evidence type="ECO:0000256" key="7">
    <source>
        <dbReference type="SAM" id="MobiDB-lite"/>
    </source>
</evidence>
<protein>
    <submittedName>
        <fullName evidence="8">Glycosyltransferase-like protein gnt14</fullName>
    </submittedName>
</protein>
<dbReference type="GO" id="GO:0015020">
    <property type="term" value="F:glucuronosyltransferase activity"/>
    <property type="evidence" value="ECO:0007669"/>
    <property type="project" value="TreeGrafter"/>
</dbReference>
<dbReference type="GO" id="GO:0042285">
    <property type="term" value="F:xylosyltransferase activity"/>
    <property type="evidence" value="ECO:0007669"/>
    <property type="project" value="TreeGrafter"/>
</dbReference>
<keyword evidence="8" id="KW-0808">Transferase</keyword>
<dbReference type="Pfam" id="PF13896">
    <property type="entry name" value="Glyco_transf_49"/>
    <property type="match status" value="1"/>
</dbReference>
<comment type="caution">
    <text evidence="8">The sequence shown here is derived from an EMBL/GenBank/DDBJ whole genome shotgun (WGS) entry which is preliminary data.</text>
</comment>
<dbReference type="EMBL" id="LUGH01000117">
    <property type="protein sequence ID" value="OBZ89044.1"/>
    <property type="molecule type" value="Genomic_DNA"/>
</dbReference>
<keyword evidence="5" id="KW-0472">Membrane</keyword>
<evidence type="ECO:0000256" key="1">
    <source>
        <dbReference type="ARBA" id="ARBA00004606"/>
    </source>
</evidence>
<dbReference type="OrthoDB" id="3056235at2759"/>
<dbReference type="AlphaFoldDB" id="A0A1C7NP53"/>
<dbReference type="GO" id="GO:0016020">
    <property type="term" value="C:membrane"/>
    <property type="evidence" value="ECO:0007669"/>
    <property type="project" value="UniProtKB-SubCell"/>
</dbReference>
<keyword evidence="9" id="KW-1185">Reference proteome</keyword>
<evidence type="ECO:0000313" key="8">
    <source>
        <dbReference type="EMBL" id="OBZ89044.1"/>
    </source>
</evidence>
<evidence type="ECO:0000256" key="5">
    <source>
        <dbReference type="ARBA" id="ARBA00023136"/>
    </source>
</evidence>
<dbReference type="InterPro" id="IPR051292">
    <property type="entry name" value="Xyl/GlcA_transferase"/>
</dbReference>
<feature type="compositionally biased region" description="Basic and acidic residues" evidence="7">
    <location>
        <begin position="23"/>
        <end position="32"/>
    </location>
</feature>
<gene>
    <name evidence="8" type="primary">gnt14</name>
    <name evidence="8" type="ORF">A0J61_02916</name>
</gene>
<sequence length="458" mass="53162">MNTSKPLGFHQRKSSLTTLCPPTDKRSFDPNKRRGSHSLRTDISFKRQLLNIPITQLIGWTYMLVCLCLSTFHLLISFSSLDPHQATHHPHIDWNKVLEERQYNTPWSQLNHLLPETRLAKVFSKSNLHRHTIRPHWFTASIKPNRDALTLTTVVEPRQLEQLTRLSQLYQGPISATLLVSNSPLIQDHLDQIRSLYETTPALRRHVDLHLILQSGSMATGNYQEARNLARLFSRTEYIAMLPVDTLWMTSISHSFKQYSHLLHQGDLLILPTFGFPQYAGVRTDEWPEDKLSMLEWVHAGEMGLLDDAYELNNGPTSYSTWKQAKEPYQVPNYDFNYGPIFISTLSSHPWCDERFEDFLPSCIYKTYLSGANLWVLPNDYAVRTGQVSNMTLFSEQQHQIQKSIAKRYRLEQCVYYARQFDQHNTFDSSRADHVKQECSRSLLSLQKQKMISNVIDP</sequence>
<dbReference type="InParanoid" id="A0A1C7NP53"/>
<evidence type="ECO:0000313" key="9">
    <source>
        <dbReference type="Proteomes" id="UP000093000"/>
    </source>
</evidence>
<dbReference type="GO" id="GO:0035269">
    <property type="term" value="P:protein O-linked glycosylation via mannose"/>
    <property type="evidence" value="ECO:0007669"/>
    <property type="project" value="TreeGrafter"/>
</dbReference>
<accession>A0A1C7NP53</accession>
<proteinExistence type="predicted"/>
<evidence type="ECO:0000256" key="2">
    <source>
        <dbReference type="ARBA" id="ARBA00022692"/>
    </source>
</evidence>
<keyword evidence="6" id="KW-0325">Glycoprotein</keyword>
<name>A0A1C7NP53_9FUNG</name>
<keyword evidence="4" id="KW-1133">Transmembrane helix</keyword>
<evidence type="ECO:0000256" key="3">
    <source>
        <dbReference type="ARBA" id="ARBA00022968"/>
    </source>
</evidence>
<feature type="region of interest" description="Disordered" evidence="7">
    <location>
        <begin position="1"/>
        <end position="36"/>
    </location>
</feature>
<dbReference type="STRING" id="101091.A0A1C7NP53"/>
<comment type="subcellular location">
    <subcellularLocation>
        <location evidence="1">Membrane</location>
        <topology evidence="1">Single-pass type II membrane protein</topology>
    </subcellularLocation>
</comment>
<dbReference type="PANTHER" id="PTHR12270:SF25">
    <property type="entry name" value="GLYCOSYLTRANSFERASE-LIKE PROTEIN LARGE"/>
    <property type="match status" value="1"/>
</dbReference>